<feature type="compositionally biased region" description="Basic residues" evidence="7">
    <location>
        <begin position="680"/>
        <end position="696"/>
    </location>
</feature>
<evidence type="ECO:0000256" key="2">
    <source>
        <dbReference type="ARBA" id="ARBA00022553"/>
    </source>
</evidence>
<evidence type="ECO:0000256" key="6">
    <source>
        <dbReference type="PROSITE-ProRule" id="PRU00042"/>
    </source>
</evidence>
<dbReference type="InterPro" id="IPR046488">
    <property type="entry name" value="Sfc3/Tfc3_C"/>
</dbReference>
<feature type="domain" description="C2H2-type" evidence="8">
    <location>
        <begin position="710"/>
        <end position="738"/>
    </location>
</feature>
<dbReference type="InterPro" id="IPR044210">
    <property type="entry name" value="Tfc3-like"/>
</dbReference>
<feature type="compositionally biased region" description="Polar residues" evidence="7">
    <location>
        <begin position="649"/>
        <end position="661"/>
    </location>
</feature>
<dbReference type="Proteomes" id="UP001187734">
    <property type="component" value="Unassembled WGS sequence"/>
</dbReference>
<accession>A0AAE8SL26</accession>
<dbReference type="InterPro" id="IPR007309">
    <property type="entry name" value="TFIIIC_Bblock-bd"/>
</dbReference>
<gene>
    <name evidence="9" type="ORF">FTOL_09431</name>
</gene>
<keyword evidence="4" id="KW-0804">Transcription</keyword>
<dbReference type="GO" id="GO:0005634">
    <property type="term" value="C:nucleus"/>
    <property type="evidence" value="ECO:0007669"/>
    <property type="project" value="UniProtKB-SubCell"/>
</dbReference>
<dbReference type="GO" id="GO:0042791">
    <property type="term" value="P:5S class rRNA transcription by RNA polymerase III"/>
    <property type="evidence" value="ECO:0007669"/>
    <property type="project" value="TreeGrafter"/>
</dbReference>
<feature type="region of interest" description="Disordered" evidence="7">
    <location>
        <begin position="1330"/>
        <end position="1406"/>
    </location>
</feature>
<feature type="region of interest" description="Disordered" evidence="7">
    <location>
        <begin position="628"/>
        <end position="709"/>
    </location>
</feature>
<feature type="compositionally biased region" description="Basic and acidic residues" evidence="7">
    <location>
        <begin position="786"/>
        <end position="808"/>
    </location>
</feature>
<keyword evidence="6" id="KW-0863">Zinc-finger</keyword>
<evidence type="ECO:0000313" key="10">
    <source>
        <dbReference type="Proteomes" id="UP001187734"/>
    </source>
</evidence>
<name>A0AAE8SL26_9HYPO</name>
<feature type="region of interest" description="Disordered" evidence="7">
    <location>
        <begin position="491"/>
        <end position="520"/>
    </location>
</feature>
<keyword evidence="5" id="KW-0539">Nucleus</keyword>
<dbReference type="InterPro" id="IPR013087">
    <property type="entry name" value="Znf_C2H2_type"/>
</dbReference>
<reference evidence="9" key="1">
    <citation type="submission" date="2018-03" db="EMBL/GenBank/DDBJ databases">
        <authorList>
            <person name="Guldener U."/>
        </authorList>
    </citation>
    <scope>NUCLEOTIDE SEQUENCE</scope>
</reference>
<dbReference type="Pfam" id="PF04182">
    <property type="entry name" value="B-block_TFIIIC"/>
    <property type="match status" value="1"/>
</dbReference>
<dbReference type="GO" id="GO:0006384">
    <property type="term" value="P:transcription initiation at RNA polymerase III promoter"/>
    <property type="evidence" value="ECO:0007669"/>
    <property type="project" value="InterPro"/>
</dbReference>
<dbReference type="Pfam" id="PF20222">
    <property type="entry name" value="DUF6581"/>
    <property type="match status" value="1"/>
</dbReference>
<sequence>MNHMVPWMKWRCPVADVLKSIRHPTTHSESLSEGNSAVQDRTAASIWSWLVARRDISVGVDREYNHLTLNEVLALSDSGDAPKLDAEISEPQLDDPAEAQHVRVYASEDTMWESLTGHAVDYKRVPKSEWMLLLGIASTTTQGILQGDLGRLMGQDKRSVPKRTDSLLKKGYIVKRTTLVRGTKTSKMWLKIFAPPLPKDGEGADEVRPDMTLTRQILIDDLEPVPWCIRWIGESIDYIALATTIMAIVKEWGVLQMKDMKSKLGVLGMRWQMKVLAKVCRFLNQRGVIQYVAAKLGEKVFKDCVKYVRDLDSEDWALYLSTGKRKSKTVRNSDLDGSDGNKQLIGQASNVSEITKAPPWSLDKPVPVIIAEMAKRLGDAGLTNPDVYALTLGPSYSRYLSSMTTALSISNLQPPHLAHFQIYSEHTRSGKVASYRYFAPNDAPSAPPLSTDSTSQPQTVADTYGFSSLPSTTISSEESPTLIDLCNMGMAGRKSKGRPTKPKAKKQGPTATPKAKTIRKRRSEVIEIPPQDAVVVVVVESGAPAEEPVDLQVQETVVEEPREDEVTQAQTEIAQTEPEVTQKETENTNGEDAVSEPHPTGKFIVTLKVSPDALKKCLAISLDTVATPARQTRARPTRSSAKKDETRVESTNVDNDESQVQGVDEEALGDDASTNTPLTGRKRGRPKKGEPRRKRNAEKAGANETTSRPWACEKCGRVWKNDNGLLYHITKSRTACNPSFDESTITPARRGKKRAASEMDDEDITTPSVEKLQDEDQGNVEEEVREEPKDQEKEEGREPTAEHEEAPTPKRVSRLRGPVAGRPSWAARPTVSFKGDTFQVNPELQRPPVAMFSSPTQPSLLNATNGALVQGENGHLRPVLGSLNRFPLSAGSPKTPRPKYQRNGPQPGTTPQPEQPGSSQHDANGTPSRLGSIVNVKTPTTTDDPLSKVATNNRVSQIIMGILEEQQGVFPADKPLWTAITARWTENFSEAVPQIRSYQAAFRELLKNKSIAEHWFTFRSNKGVTEKCHIAVQAGVDPFSPEATEVVQKIQEAHPEPYLPPPFDAQVGLDLLKRGRRDLPEEVELLDAPVYVARAAQKRVHNEHDDDKDDFPPPAKRGRKRKSLIVRGRLSRGGARQGSMGESLRYKPFEASHDAFEALEFLEPNTMLGRKGNDVSKDCFTDGFTTASNDISGEIIFDKPIIVSGYDGIWPYISPSDFEMQDGSYTLRGWQPDKNWFAWSSMIEMIDRKAHALNRQKFLRQGKIDPYESFVAKLYCCVDLERAWSQAFIHAPQGAAGPHNIFVSFSSTVGNDGVETSALSWPSEWQLTPKSFPGDVPDRALLVDSSSDEESDSDEWPRFSSSVPNSGSGSARPRNILPRPSTSKQQTSSRQSPGPSCQMEPEPLPKTRRLMPIPAARRLPGQDDHLIADPDQEERLLAAFVAVRVLLGGVELSIDWGMLLELFPNFGLYAIRKFWARIRQSAHLKKLTKDFQDQVVIAFEKDELPIPDFDAPLDFDWHNLIDWTLRLPRRRGIDLPSTREAFEAMFTLTPVATHDEDDARKIFYNPQSSVSSRLNAVSTSAVVTVDKMLNGGGRVRGGEHVEITQDVIARSWVKSLCYTDPKHCTVEQMQHKFAMIAGGDKDAANETLKKAIDALKKDGIIAKSEKFSLSTQNYYFKKVWHNALEKHAQRTKYQQAADFKTKLDDIFRRGESYQIPSNPNDGSVMAILGLNASERIELCPTNVPHIPLGFVPLQYESRKLDKSVFHFDLVIVPAESYKYDEDIDVLQRSVNEGPPTAGKDKGNSVLPHWVDIFGRREAERWMDVLGAFCFVFATRGYLTIEGVCNALYPVLEKFEAKMIMDWGLKTGVLEESELGIKVGEWWWLAVPWQWGRQFQLRGRRQSPD</sequence>
<dbReference type="PANTHER" id="PTHR15180">
    <property type="entry name" value="GENERAL TRANSCRIPTION FACTOR 3C POLYPEPTIDE 1"/>
    <property type="match status" value="1"/>
</dbReference>
<dbReference type="GO" id="GO:0003677">
    <property type="term" value="F:DNA binding"/>
    <property type="evidence" value="ECO:0007669"/>
    <property type="project" value="UniProtKB-KW"/>
</dbReference>
<keyword evidence="10" id="KW-1185">Reference proteome</keyword>
<feature type="compositionally biased region" description="Polar residues" evidence="7">
    <location>
        <begin position="736"/>
        <end position="746"/>
    </location>
</feature>
<evidence type="ECO:0000256" key="7">
    <source>
        <dbReference type="SAM" id="MobiDB-lite"/>
    </source>
</evidence>
<evidence type="ECO:0000256" key="3">
    <source>
        <dbReference type="ARBA" id="ARBA00023125"/>
    </source>
</evidence>
<evidence type="ECO:0000256" key="1">
    <source>
        <dbReference type="ARBA" id="ARBA00004123"/>
    </source>
</evidence>
<evidence type="ECO:0000259" key="8">
    <source>
        <dbReference type="PROSITE" id="PS50157"/>
    </source>
</evidence>
<protein>
    <recommendedName>
        <fullName evidence="8">C2H2-type domain-containing protein</fullName>
    </recommendedName>
</protein>
<dbReference type="PROSITE" id="PS50157">
    <property type="entry name" value="ZINC_FINGER_C2H2_2"/>
    <property type="match status" value="1"/>
</dbReference>
<feature type="compositionally biased region" description="Low complexity" evidence="7">
    <location>
        <begin position="1360"/>
        <end position="1370"/>
    </location>
</feature>
<feature type="region of interest" description="Disordered" evidence="7">
    <location>
        <begin position="879"/>
        <end position="947"/>
    </location>
</feature>
<dbReference type="EMBL" id="ONZP01000343">
    <property type="protein sequence ID" value="SPJ82026.1"/>
    <property type="molecule type" value="Genomic_DNA"/>
</dbReference>
<keyword evidence="6" id="KW-0479">Metal-binding</keyword>
<feature type="region of interest" description="Disordered" evidence="7">
    <location>
        <begin position="736"/>
        <end position="830"/>
    </location>
</feature>
<keyword evidence="2" id="KW-0597">Phosphoprotein</keyword>
<feature type="compositionally biased region" description="Low complexity" evidence="7">
    <location>
        <begin position="1378"/>
        <end position="1393"/>
    </location>
</feature>
<dbReference type="PANTHER" id="PTHR15180:SF1">
    <property type="entry name" value="GENERAL TRANSCRIPTION FACTOR 3C POLYPEPTIDE 1"/>
    <property type="match status" value="1"/>
</dbReference>
<organism evidence="9 10">
    <name type="scientific">Fusarium torulosum</name>
    <dbReference type="NCBI Taxonomy" id="33205"/>
    <lineage>
        <taxon>Eukaryota</taxon>
        <taxon>Fungi</taxon>
        <taxon>Dikarya</taxon>
        <taxon>Ascomycota</taxon>
        <taxon>Pezizomycotina</taxon>
        <taxon>Sordariomycetes</taxon>
        <taxon>Hypocreomycetidae</taxon>
        <taxon>Hypocreales</taxon>
        <taxon>Nectriaceae</taxon>
        <taxon>Fusarium</taxon>
    </lineage>
</organism>
<feature type="compositionally biased region" description="Polar residues" evidence="7">
    <location>
        <begin position="918"/>
        <end position="947"/>
    </location>
</feature>
<comment type="caution">
    <text evidence="9">The sequence shown here is derived from an EMBL/GenBank/DDBJ whole genome shotgun (WGS) entry which is preliminary data.</text>
</comment>
<keyword evidence="6" id="KW-0862">Zinc</keyword>
<dbReference type="GO" id="GO:0000127">
    <property type="term" value="C:transcription factor TFIIIC complex"/>
    <property type="evidence" value="ECO:0007669"/>
    <property type="project" value="InterPro"/>
</dbReference>
<comment type="subcellular location">
    <subcellularLocation>
        <location evidence="1">Nucleus</location>
    </subcellularLocation>
</comment>
<evidence type="ECO:0000313" key="9">
    <source>
        <dbReference type="EMBL" id="SPJ82026.1"/>
    </source>
</evidence>
<feature type="compositionally biased region" description="Acidic residues" evidence="7">
    <location>
        <begin position="773"/>
        <end position="785"/>
    </location>
</feature>
<feature type="compositionally biased region" description="Basic residues" evidence="7">
    <location>
        <begin position="493"/>
        <end position="506"/>
    </location>
</feature>
<feature type="region of interest" description="Disordered" evidence="7">
    <location>
        <begin position="561"/>
        <end position="598"/>
    </location>
</feature>
<evidence type="ECO:0000256" key="5">
    <source>
        <dbReference type="ARBA" id="ARBA00023242"/>
    </source>
</evidence>
<feature type="region of interest" description="Disordered" evidence="7">
    <location>
        <begin position="1098"/>
        <end position="1119"/>
    </location>
</feature>
<dbReference type="GO" id="GO:0008270">
    <property type="term" value="F:zinc ion binding"/>
    <property type="evidence" value="ECO:0007669"/>
    <property type="project" value="UniProtKB-KW"/>
</dbReference>
<keyword evidence="3" id="KW-0238">DNA-binding</keyword>
<proteinExistence type="predicted"/>
<evidence type="ECO:0000256" key="4">
    <source>
        <dbReference type="ARBA" id="ARBA00023163"/>
    </source>
</evidence>